<dbReference type="InterPro" id="IPR042099">
    <property type="entry name" value="ANL_N_sf"/>
</dbReference>
<dbReference type="InterPro" id="IPR020845">
    <property type="entry name" value="AMP-binding_CS"/>
</dbReference>
<name>A0A916XQU5_9HYPH</name>
<dbReference type="NCBIfam" id="NF004822">
    <property type="entry name" value="PRK06178.1"/>
    <property type="match status" value="1"/>
</dbReference>
<dbReference type="InterPro" id="IPR045851">
    <property type="entry name" value="AMP-bd_C_sf"/>
</dbReference>
<reference evidence="5" key="2">
    <citation type="submission" date="2020-09" db="EMBL/GenBank/DDBJ databases">
        <authorList>
            <person name="Sun Q."/>
            <person name="Zhou Y."/>
        </authorList>
    </citation>
    <scope>NUCLEOTIDE SEQUENCE</scope>
    <source>
        <strain evidence="5">CGMCC 1.12919</strain>
    </source>
</reference>
<gene>
    <name evidence="5" type="ORF">GCM10010994_58960</name>
</gene>
<feature type="domain" description="AMP-dependent synthetase/ligase" evidence="3">
    <location>
        <begin position="48"/>
        <end position="434"/>
    </location>
</feature>
<dbReference type="Gene3D" id="3.30.300.30">
    <property type="match status" value="1"/>
</dbReference>
<dbReference type="AlphaFoldDB" id="A0A916XQU5"/>
<dbReference type="Pfam" id="PF00501">
    <property type="entry name" value="AMP-binding"/>
    <property type="match status" value="1"/>
</dbReference>
<keyword evidence="6" id="KW-1185">Reference proteome</keyword>
<evidence type="ECO:0000259" key="3">
    <source>
        <dbReference type="Pfam" id="PF00501"/>
    </source>
</evidence>
<dbReference type="InterPro" id="IPR000873">
    <property type="entry name" value="AMP-dep_synth/lig_dom"/>
</dbReference>
<reference evidence="5" key="1">
    <citation type="journal article" date="2014" name="Int. J. Syst. Evol. Microbiol.">
        <title>Complete genome sequence of Corynebacterium casei LMG S-19264T (=DSM 44701T), isolated from a smear-ripened cheese.</title>
        <authorList>
            <consortium name="US DOE Joint Genome Institute (JGI-PGF)"/>
            <person name="Walter F."/>
            <person name="Albersmeier A."/>
            <person name="Kalinowski J."/>
            <person name="Ruckert C."/>
        </authorList>
    </citation>
    <scope>NUCLEOTIDE SEQUENCE</scope>
    <source>
        <strain evidence="5">CGMCC 1.12919</strain>
    </source>
</reference>
<dbReference type="RefSeq" id="WP_188612770.1">
    <property type="nucleotide sequence ID" value="NZ_BMGG01000014.1"/>
</dbReference>
<dbReference type="InterPro" id="IPR025110">
    <property type="entry name" value="AMP-bd_C"/>
</dbReference>
<proteinExistence type="inferred from homology"/>
<evidence type="ECO:0000256" key="1">
    <source>
        <dbReference type="ARBA" id="ARBA00006432"/>
    </source>
</evidence>
<dbReference type="Gene3D" id="3.40.50.12780">
    <property type="entry name" value="N-terminal domain of ligase-like"/>
    <property type="match status" value="1"/>
</dbReference>
<comment type="similarity">
    <text evidence="1">Belongs to the ATP-dependent AMP-binding enzyme family.</text>
</comment>
<dbReference type="Proteomes" id="UP000637002">
    <property type="component" value="Unassembled WGS sequence"/>
</dbReference>
<organism evidence="5 6">
    <name type="scientific">Chelatococcus reniformis</name>
    <dbReference type="NCBI Taxonomy" id="1494448"/>
    <lineage>
        <taxon>Bacteria</taxon>
        <taxon>Pseudomonadati</taxon>
        <taxon>Pseudomonadota</taxon>
        <taxon>Alphaproteobacteria</taxon>
        <taxon>Hyphomicrobiales</taxon>
        <taxon>Chelatococcaceae</taxon>
        <taxon>Chelatococcus</taxon>
    </lineage>
</organism>
<protein>
    <submittedName>
        <fullName evidence="5">Acyl-CoA synthetase</fullName>
    </submittedName>
</protein>
<dbReference type="PROSITE" id="PS00455">
    <property type="entry name" value="AMP_BINDING"/>
    <property type="match status" value="1"/>
</dbReference>
<evidence type="ECO:0000313" key="6">
    <source>
        <dbReference type="Proteomes" id="UP000637002"/>
    </source>
</evidence>
<dbReference type="Pfam" id="PF13193">
    <property type="entry name" value="AMP-binding_C"/>
    <property type="match status" value="1"/>
</dbReference>
<evidence type="ECO:0000313" key="5">
    <source>
        <dbReference type="EMBL" id="GGC93371.1"/>
    </source>
</evidence>
<dbReference type="PANTHER" id="PTHR24096">
    <property type="entry name" value="LONG-CHAIN-FATTY-ACID--COA LIGASE"/>
    <property type="match status" value="1"/>
</dbReference>
<evidence type="ECO:0000256" key="2">
    <source>
        <dbReference type="ARBA" id="ARBA00022598"/>
    </source>
</evidence>
<sequence>MAPPQPIDENAYLGELQALYAKAWPAGLDRTIAYTHGERPLTDYLGIWARTRPDKPAVIFYGAVMTYRELDELSDRFAALLAGHGIGKGDRVSLYLPNCPQFHVAFFGILKLGAVHCPVSPLSKAFELAYQVKDCGSQVILAQDQLMPVVREVLVETGIRKIFVTSFADVVPAEPSIPAPAAVRAPAIPCPDAIDLMPALAAIDDATYPPGATLDDVAALNYTGGTTGLPKGCVHTQRDMIYTVAANMSLAPPPDDSVSLSFFPEFWMAGENSCLVFPVYNGATLVLLTRWDPVTVMSAIEHYRVTATAMPVDGALEIMDHPRFHEFDLSSLVNVRVVSFVKKLTIDYRRRWQHMVGTTLAESAWGMTETQTSDTFTTGMQDDDFDLKSRPTFVGLPVPGTQFKICDFETGAIVPLGTEGEICCRSPSLLKSYWNKPEATRDALRDGWLHTGDIGVIDAQGYLFFLGRRKEMIKVKGMSVFPGEIEAILGQHPAVAASGVVPRPDPERGQVPVAFVLLKPEQTAGAEPGAMEAWCRERMASFKTPEVRFVAALPMTATGKVKKNELGELLKPA</sequence>
<dbReference type="GO" id="GO:0016405">
    <property type="term" value="F:CoA-ligase activity"/>
    <property type="evidence" value="ECO:0007669"/>
    <property type="project" value="TreeGrafter"/>
</dbReference>
<feature type="domain" description="AMP-binding enzyme C-terminal" evidence="4">
    <location>
        <begin position="484"/>
        <end position="560"/>
    </location>
</feature>
<dbReference type="SUPFAM" id="SSF56801">
    <property type="entry name" value="Acetyl-CoA synthetase-like"/>
    <property type="match status" value="1"/>
</dbReference>
<comment type="caution">
    <text evidence="5">The sequence shown here is derived from an EMBL/GenBank/DDBJ whole genome shotgun (WGS) entry which is preliminary data.</text>
</comment>
<accession>A0A916XQU5</accession>
<dbReference type="PANTHER" id="PTHR24096:SF149">
    <property type="entry name" value="AMP-BINDING DOMAIN-CONTAINING PROTEIN-RELATED"/>
    <property type="match status" value="1"/>
</dbReference>
<keyword evidence="2" id="KW-0436">Ligase</keyword>
<dbReference type="EMBL" id="BMGG01000014">
    <property type="protein sequence ID" value="GGC93371.1"/>
    <property type="molecule type" value="Genomic_DNA"/>
</dbReference>
<evidence type="ECO:0000259" key="4">
    <source>
        <dbReference type="Pfam" id="PF13193"/>
    </source>
</evidence>